<dbReference type="SUPFAM" id="SSF103473">
    <property type="entry name" value="MFS general substrate transporter"/>
    <property type="match status" value="1"/>
</dbReference>
<feature type="transmembrane region" description="Helical" evidence="5">
    <location>
        <begin position="73"/>
        <end position="94"/>
    </location>
</feature>
<evidence type="ECO:0000256" key="3">
    <source>
        <dbReference type="ARBA" id="ARBA00022989"/>
    </source>
</evidence>
<feature type="domain" description="Major facilitator superfamily (MFS) profile" evidence="6">
    <location>
        <begin position="1"/>
        <end position="389"/>
    </location>
</feature>
<feature type="transmembrane region" description="Helical" evidence="5">
    <location>
        <begin position="167"/>
        <end position="185"/>
    </location>
</feature>
<feature type="transmembrane region" description="Helical" evidence="5">
    <location>
        <begin position="40"/>
        <end position="61"/>
    </location>
</feature>
<dbReference type="EMBL" id="AXZF01000083">
    <property type="protein sequence ID" value="ERT68081.1"/>
    <property type="molecule type" value="Genomic_DNA"/>
</dbReference>
<dbReference type="eggNOG" id="COG2814">
    <property type="taxonomic scope" value="Bacteria"/>
</dbReference>
<dbReference type="RefSeq" id="WP_023051550.1">
    <property type="nucleotide sequence ID" value="NZ_CP173065.2"/>
</dbReference>
<dbReference type="Gene3D" id="1.20.1250.20">
    <property type="entry name" value="MFS general substrate transporter like domains"/>
    <property type="match status" value="2"/>
</dbReference>
<keyword evidence="3 5" id="KW-1133">Transmembrane helix</keyword>
<dbReference type="GO" id="GO:0016020">
    <property type="term" value="C:membrane"/>
    <property type="evidence" value="ECO:0007669"/>
    <property type="project" value="UniProtKB-SubCell"/>
</dbReference>
<dbReference type="HOGENOM" id="CLU_025894_0_0_0"/>
<gene>
    <name evidence="7" type="ORF">HMPREF0202_02017</name>
</gene>
<dbReference type="PANTHER" id="PTHR23526">
    <property type="entry name" value="INTEGRAL MEMBRANE TRANSPORT PROTEIN-RELATED"/>
    <property type="match status" value="1"/>
</dbReference>
<dbReference type="InterPro" id="IPR052528">
    <property type="entry name" value="Sugar_transport-like"/>
</dbReference>
<comment type="subcellular location">
    <subcellularLocation>
        <location evidence="1">Membrane</location>
        <topology evidence="1">Multi-pass membrane protein</topology>
    </subcellularLocation>
</comment>
<evidence type="ECO:0000259" key="6">
    <source>
        <dbReference type="PROSITE" id="PS50850"/>
    </source>
</evidence>
<dbReference type="Pfam" id="PF07690">
    <property type="entry name" value="MFS_1"/>
    <property type="match status" value="2"/>
</dbReference>
<dbReference type="GO" id="GO:0022857">
    <property type="term" value="F:transmembrane transporter activity"/>
    <property type="evidence" value="ECO:0007669"/>
    <property type="project" value="InterPro"/>
</dbReference>
<dbReference type="InterPro" id="IPR005829">
    <property type="entry name" value="Sugar_transporter_CS"/>
</dbReference>
<dbReference type="Proteomes" id="UP000017081">
    <property type="component" value="Unassembled WGS sequence"/>
</dbReference>
<dbReference type="InterPro" id="IPR011701">
    <property type="entry name" value="MFS"/>
</dbReference>
<feature type="transmembrane region" description="Helical" evidence="5">
    <location>
        <begin position="247"/>
        <end position="268"/>
    </location>
</feature>
<protein>
    <submittedName>
        <fullName evidence="7">Transporter, major facilitator family protein</fullName>
    </submittedName>
</protein>
<evidence type="ECO:0000256" key="1">
    <source>
        <dbReference type="ARBA" id="ARBA00004141"/>
    </source>
</evidence>
<name>U7V982_9FUSO</name>
<feature type="transmembrane region" description="Helical" evidence="5">
    <location>
        <begin position="214"/>
        <end position="235"/>
    </location>
</feature>
<keyword evidence="8" id="KW-1185">Reference proteome</keyword>
<accession>U7V982</accession>
<dbReference type="PANTHER" id="PTHR23526:SF4">
    <property type="entry name" value="INTEGRAL MEMBRANE TRANSPORT PROTEIN"/>
    <property type="match status" value="1"/>
</dbReference>
<dbReference type="PROSITE" id="PS00217">
    <property type="entry name" value="SUGAR_TRANSPORT_2"/>
    <property type="match status" value="1"/>
</dbReference>
<feature type="transmembrane region" description="Helical" evidence="5">
    <location>
        <begin position="7"/>
        <end position="28"/>
    </location>
</feature>
<comment type="caution">
    <text evidence="7">The sequence shown here is derived from an EMBL/GenBank/DDBJ whole genome shotgun (WGS) entry which is preliminary data.</text>
</comment>
<dbReference type="PROSITE" id="PS50850">
    <property type="entry name" value="MFS"/>
    <property type="match status" value="1"/>
</dbReference>
<feature type="transmembrane region" description="Helical" evidence="5">
    <location>
        <begin position="280"/>
        <end position="307"/>
    </location>
</feature>
<evidence type="ECO:0000313" key="8">
    <source>
        <dbReference type="Proteomes" id="UP000017081"/>
    </source>
</evidence>
<evidence type="ECO:0000256" key="4">
    <source>
        <dbReference type="ARBA" id="ARBA00023136"/>
    </source>
</evidence>
<evidence type="ECO:0000256" key="2">
    <source>
        <dbReference type="ARBA" id="ARBA00022692"/>
    </source>
</evidence>
<sequence>MKQIDRIILINVITTAIVSGVFNVFTGIHVKNLGFGEGIVGQVLSIGSVSIALGSMLNAYLSSKLGFKKTISLGLILMSIGILGVSFLTNPFLIKLFSGIMGIGYGFPFSSIGVLLIENSSEKERVRVFSKNFVSQSLGTVCASYGAGRLIKTFGKIFAVEKSIPLVYLFCAFLILFSFYPLNGLKDREIIKNKKSKDFFKGFKEVMSGQALKFVIYNTIIGFGAGLVIPFFSVYLKFSLNIDNEKVGIIMGLSQLGLVIGGLLVPYISKVLGRENTVVICQLLSIPFLISIAFPQGIFILGVSFLLRSTLMNLNQPLIQNISLETVDYENRALMSSVVSMSSNVTRAISMIIAGYLMENISYNFPYYLTVVLYLVGTAVFYKNFKVEKPLRGGADE</sequence>
<dbReference type="STRING" id="1319815.HMPREF0202_02017"/>
<proteinExistence type="predicted"/>
<dbReference type="InterPro" id="IPR020846">
    <property type="entry name" value="MFS_dom"/>
</dbReference>
<keyword evidence="2 5" id="KW-0812">Transmembrane</keyword>
<feature type="transmembrane region" description="Helical" evidence="5">
    <location>
        <begin position="365"/>
        <end position="382"/>
    </location>
</feature>
<dbReference type="AlphaFoldDB" id="U7V982"/>
<organism evidence="7 8">
    <name type="scientific">Cetobacterium somerae ATCC BAA-474</name>
    <dbReference type="NCBI Taxonomy" id="1319815"/>
    <lineage>
        <taxon>Bacteria</taxon>
        <taxon>Fusobacteriati</taxon>
        <taxon>Fusobacteriota</taxon>
        <taxon>Fusobacteriia</taxon>
        <taxon>Fusobacteriales</taxon>
        <taxon>Fusobacteriaceae</taxon>
        <taxon>Cetobacterium</taxon>
    </lineage>
</organism>
<reference evidence="7 8" key="1">
    <citation type="submission" date="2013-08" db="EMBL/GenBank/DDBJ databases">
        <authorList>
            <person name="Weinstock G."/>
            <person name="Sodergren E."/>
            <person name="Wylie T."/>
            <person name="Fulton L."/>
            <person name="Fulton R."/>
            <person name="Fronick C."/>
            <person name="O'Laughlin M."/>
            <person name="Godfrey J."/>
            <person name="Miner T."/>
            <person name="Herter B."/>
            <person name="Appelbaum E."/>
            <person name="Cordes M."/>
            <person name="Lek S."/>
            <person name="Wollam A."/>
            <person name="Pepin K.H."/>
            <person name="Palsikar V.B."/>
            <person name="Mitreva M."/>
            <person name="Wilson R.K."/>
        </authorList>
    </citation>
    <scope>NUCLEOTIDE SEQUENCE [LARGE SCALE GENOMIC DNA]</scope>
    <source>
        <strain evidence="7 8">ATCC BAA-474</strain>
    </source>
</reference>
<feature type="transmembrane region" description="Helical" evidence="5">
    <location>
        <begin position="129"/>
        <end position="147"/>
    </location>
</feature>
<evidence type="ECO:0000256" key="5">
    <source>
        <dbReference type="SAM" id="Phobius"/>
    </source>
</evidence>
<feature type="transmembrane region" description="Helical" evidence="5">
    <location>
        <begin position="100"/>
        <end position="117"/>
    </location>
</feature>
<dbReference type="InterPro" id="IPR036259">
    <property type="entry name" value="MFS_trans_sf"/>
</dbReference>
<keyword evidence="4 5" id="KW-0472">Membrane</keyword>
<evidence type="ECO:0000313" key="7">
    <source>
        <dbReference type="EMBL" id="ERT68081.1"/>
    </source>
</evidence>